<dbReference type="PANTHER" id="PTHR33376:SF4">
    <property type="entry name" value="SIALIC ACID-BINDING PERIPLASMIC PROTEIN SIAP"/>
    <property type="match status" value="1"/>
</dbReference>
<proteinExistence type="inferred from homology"/>
<evidence type="ECO:0000313" key="8">
    <source>
        <dbReference type="Proteomes" id="UP000282125"/>
    </source>
</evidence>
<evidence type="ECO:0000256" key="6">
    <source>
        <dbReference type="SAM" id="SignalP"/>
    </source>
</evidence>
<dbReference type="RefSeq" id="WP_124966744.1">
    <property type="nucleotide sequence ID" value="NZ_RRAZ01000051.1"/>
</dbReference>
<protein>
    <submittedName>
        <fullName evidence="7">TRAP transporter substrate-binding protein</fullName>
    </submittedName>
</protein>
<evidence type="ECO:0000256" key="2">
    <source>
        <dbReference type="ARBA" id="ARBA00009023"/>
    </source>
</evidence>
<dbReference type="EMBL" id="RRAZ01000051">
    <property type="protein sequence ID" value="RRH69007.1"/>
    <property type="molecule type" value="Genomic_DNA"/>
</dbReference>
<comment type="similarity">
    <text evidence="2">Belongs to the bacterial solute-binding protein 7 family.</text>
</comment>
<feature type="signal peptide" evidence="6">
    <location>
        <begin position="1"/>
        <end position="22"/>
    </location>
</feature>
<dbReference type="Gene3D" id="3.40.190.170">
    <property type="entry name" value="Bacterial extracellular solute-binding protein, family 7"/>
    <property type="match status" value="1"/>
</dbReference>
<evidence type="ECO:0000256" key="5">
    <source>
        <dbReference type="ARBA" id="ARBA00022764"/>
    </source>
</evidence>
<dbReference type="InterPro" id="IPR018389">
    <property type="entry name" value="DctP_fam"/>
</dbReference>
<dbReference type="NCBIfam" id="TIGR00787">
    <property type="entry name" value="dctP"/>
    <property type="match status" value="1"/>
</dbReference>
<keyword evidence="8" id="KW-1185">Reference proteome</keyword>
<evidence type="ECO:0000313" key="7">
    <source>
        <dbReference type="EMBL" id="RRH69007.1"/>
    </source>
</evidence>
<dbReference type="GO" id="GO:0030288">
    <property type="term" value="C:outer membrane-bounded periplasmic space"/>
    <property type="evidence" value="ECO:0007669"/>
    <property type="project" value="InterPro"/>
</dbReference>
<dbReference type="Pfam" id="PF03480">
    <property type="entry name" value="DctP"/>
    <property type="match status" value="1"/>
</dbReference>
<organism evidence="7 8">
    <name type="scientific">Falsigemmobacter faecalis</name>
    <dbReference type="NCBI Taxonomy" id="2488730"/>
    <lineage>
        <taxon>Bacteria</taxon>
        <taxon>Pseudomonadati</taxon>
        <taxon>Pseudomonadota</taxon>
        <taxon>Alphaproteobacteria</taxon>
        <taxon>Rhodobacterales</taxon>
        <taxon>Paracoccaceae</taxon>
        <taxon>Falsigemmobacter</taxon>
    </lineage>
</organism>
<dbReference type="PIRSF" id="PIRSF006470">
    <property type="entry name" value="DctB"/>
    <property type="match status" value="1"/>
</dbReference>
<keyword evidence="3" id="KW-0813">Transport</keyword>
<dbReference type="AlphaFoldDB" id="A0A3P3D3K5"/>
<dbReference type="GO" id="GO:0055085">
    <property type="term" value="P:transmembrane transport"/>
    <property type="evidence" value="ECO:0007669"/>
    <property type="project" value="InterPro"/>
</dbReference>
<dbReference type="CDD" id="cd13603">
    <property type="entry name" value="PBP2_TRAP_Siap_TeaA_like"/>
    <property type="match status" value="1"/>
</dbReference>
<accession>A0A3P3D3K5</accession>
<gene>
    <name evidence="7" type="ORF">EG244_19035</name>
</gene>
<keyword evidence="5" id="KW-0574">Periplasm</keyword>
<comment type="caution">
    <text evidence="7">The sequence shown here is derived from an EMBL/GenBank/DDBJ whole genome shotgun (WGS) entry which is preliminary data.</text>
</comment>
<comment type="subcellular location">
    <subcellularLocation>
        <location evidence="1">Periplasm</location>
    </subcellularLocation>
</comment>
<evidence type="ECO:0000256" key="4">
    <source>
        <dbReference type="ARBA" id="ARBA00022729"/>
    </source>
</evidence>
<feature type="chain" id="PRO_5018236535" evidence="6">
    <location>
        <begin position="23"/>
        <end position="323"/>
    </location>
</feature>
<dbReference type="OrthoDB" id="8673861at2"/>
<sequence length="323" mass="34432">MKKLTSALLASAISLTAAQAFAADTKLRVAHTNAANEVQDMGLQRLNELLTAKTGGTFGLEIFPGGVLGGETEQIEGVMLGTLDLSLTANAALSNYVEPLQVFDLPFLFADIPAMSERVSSPEVFGTLQAAANDAGFQLLAVYSSGVRHIMTTKPVNAMSDLSSMKIRTMQNPIHLEAFRAYGANPTPMAYSEVYGAMQANVVDGAENAATNYNGEKLYEVAPNYATIGWMNMTAPLVMSKDAFDGLPSVVQTALMEAGAESAAWQHGYVHEKEQPLLEALAAKNVKITRPDTAPFIAASQPLYNSVARTDVQKALLGLLRAE</sequence>
<reference evidence="7 8" key="1">
    <citation type="submission" date="2018-11" db="EMBL/GenBank/DDBJ databases">
        <title>Gemmobacter sp. nov., YIM 102744-1 draft genome.</title>
        <authorList>
            <person name="Li G."/>
            <person name="Jiang Y."/>
        </authorList>
    </citation>
    <scope>NUCLEOTIDE SEQUENCE [LARGE SCALE GENOMIC DNA]</scope>
    <source>
        <strain evidence="7 8">YIM 102744-1</strain>
    </source>
</reference>
<dbReference type="Proteomes" id="UP000282125">
    <property type="component" value="Unassembled WGS sequence"/>
</dbReference>
<keyword evidence="4 6" id="KW-0732">Signal</keyword>
<dbReference type="InterPro" id="IPR038404">
    <property type="entry name" value="TRAP_DctP_sf"/>
</dbReference>
<dbReference type="InterPro" id="IPR004682">
    <property type="entry name" value="TRAP_DctP"/>
</dbReference>
<evidence type="ECO:0000256" key="1">
    <source>
        <dbReference type="ARBA" id="ARBA00004418"/>
    </source>
</evidence>
<evidence type="ECO:0000256" key="3">
    <source>
        <dbReference type="ARBA" id="ARBA00022448"/>
    </source>
</evidence>
<name>A0A3P3D3K5_9RHOB</name>
<dbReference type="PANTHER" id="PTHR33376">
    <property type="match status" value="1"/>
</dbReference>
<dbReference type="NCBIfam" id="NF037995">
    <property type="entry name" value="TRAP_S1"/>
    <property type="match status" value="1"/>
</dbReference>